<evidence type="ECO:0000313" key="2">
    <source>
        <dbReference type="EMBL" id="KAJ6812268.1"/>
    </source>
</evidence>
<keyword evidence="3" id="KW-1185">Reference proteome</keyword>
<dbReference type="AlphaFoldDB" id="A0AAX6F7P5"/>
<reference evidence="2" key="1">
    <citation type="journal article" date="2023" name="GigaByte">
        <title>Genome assembly of the bearded iris, Iris pallida Lam.</title>
        <authorList>
            <person name="Bruccoleri R.E."/>
            <person name="Oakeley E.J."/>
            <person name="Faust A.M.E."/>
            <person name="Altorfer M."/>
            <person name="Dessus-Babus S."/>
            <person name="Burckhardt D."/>
            <person name="Oertli M."/>
            <person name="Naumann U."/>
            <person name="Petersen F."/>
            <person name="Wong J."/>
        </authorList>
    </citation>
    <scope>NUCLEOTIDE SEQUENCE</scope>
    <source>
        <strain evidence="2">GSM-AAB239-AS_SAM_17_03QT</strain>
    </source>
</reference>
<dbReference type="PANTHER" id="PTHR34810:SF1">
    <property type="entry name" value="DNA-BINDING PROTEIN BIN4"/>
    <property type="match status" value="1"/>
</dbReference>
<organism evidence="2 3">
    <name type="scientific">Iris pallida</name>
    <name type="common">Sweet iris</name>
    <dbReference type="NCBI Taxonomy" id="29817"/>
    <lineage>
        <taxon>Eukaryota</taxon>
        <taxon>Viridiplantae</taxon>
        <taxon>Streptophyta</taxon>
        <taxon>Embryophyta</taxon>
        <taxon>Tracheophyta</taxon>
        <taxon>Spermatophyta</taxon>
        <taxon>Magnoliopsida</taxon>
        <taxon>Liliopsida</taxon>
        <taxon>Asparagales</taxon>
        <taxon>Iridaceae</taxon>
        <taxon>Iridoideae</taxon>
        <taxon>Irideae</taxon>
        <taxon>Iris</taxon>
    </lineage>
</organism>
<evidence type="ECO:0000256" key="1">
    <source>
        <dbReference type="SAM" id="MobiDB-lite"/>
    </source>
</evidence>
<dbReference type="InterPro" id="IPR033246">
    <property type="entry name" value="BIN4"/>
</dbReference>
<name>A0AAX6F7P5_IRIPA</name>
<dbReference type="GO" id="GO:0003690">
    <property type="term" value="F:double-stranded DNA binding"/>
    <property type="evidence" value="ECO:0007669"/>
    <property type="project" value="InterPro"/>
</dbReference>
<protein>
    <submittedName>
        <fullName evidence="2">DNA-binding protein BIN4</fullName>
    </submittedName>
</protein>
<evidence type="ECO:0000313" key="3">
    <source>
        <dbReference type="Proteomes" id="UP001140949"/>
    </source>
</evidence>
<feature type="compositionally biased region" description="Basic and acidic residues" evidence="1">
    <location>
        <begin position="1"/>
        <end position="13"/>
    </location>
</feature>
<feature type="compositionally biased region" description="Low complexity" evidence="1">
    <location>
        <begin position="22"/>
        <end position="38"/>
    </location>
</feature>
<keyword evidence="2" id="KW-0238">DNA-binding</keyword>
<dbReference type="PANTHER" id="PTHR34810">
    <property type="entry name" value="DNA-BINDING PROTEIN BIN4"/>
    <property type="match status" value="1"/>
</dbReference>
<dbReference type="GO" id="GO:0005634">
    <property type="term" value="C:nucleus"/>
    <property type="evidence" value="ECO:0007669"/>
    <property type="project" value="TreeGrafter"/>
</dbReference>
<gene>
    <name evidence="2" type="ORF">M6B38_149215</name>
</gene>
<feature type="compositionally biased region" description="Acidic residues" evidence="1">
    <location>
        <begin position="94"/>
        <end position="107"/>
    </location>
</feature>
<sequence length="178" mass="19342">MGDSREGSPDWLREFQAPTQNLLTLSSTSDSSPEASLESSKETRQPEPEMLSMKQDKFDIDIAEDSPVVNGKNTKTLRTEKKKTEKEDVHEGPAEEDTGEAPAEEDTRDTPAGPSVSSRLPLVFPEKAQRSKALVECDGDAIDLSGDVGAVGRIVISNDPAGNKKMILDLTETSINRQ</sequence>
<reference evidence="2" key="2">
    <citation type="submission" date="2023-04" db="EMBL/GenBank/DDBJ databases">
        <authorList>
            <person name="Bruccoleri R.E."/>
            <person name="Oakeley E.J."/>
            <person name="Faust A.-M."/>
            <person name="Dessus-Babus S."/>
            <person name="Altorfer M."/>
            <person name="Burckhardt D."/>
            <person name="Oertli M."/>
            <person name="Naumann U."/>
            <person name="Petersen F."/>
            <person name="Wong J."/>
        </authorList>
    </citation>
    <scope>NUCLEOTIDE SEQUENCE</scope>
    <source>
        <strain evidence="2">GSM-AAB239-AS_SAM_17_03QT</strain>
        <tissue evidence="2">Leaf</tissue>
    </source>
</reference>
<dbReference type="GO" id="GO:0009330">
    <property type="term" value="C:DNA topoisomerase type II (double strand cut, ATP-hydrolyzing) complex"/>
    <property type="evidence" value="ECO:0007669"/>
    <property type="project" value="InterPro"/>
</dbReference>
<comment type="caution">
    <text evidence="2">The sequence shown here is derived from an EMBL/GenBank/DDBJ whole genome shotgun (WGS) entry which is preliminary data.</text>
</comment>
<dbReference type="Proteomes" id="UP001140949">
    <property type="component" value="Unassembled WGS sequence"/>
</dbReference>
<feature type="compositionally biased region" description="Basic and acidic residues" evidence="1">
    <location>
        <begin position="77"/>
        <end position="93"/>
    </location>
</feature>
<dbReference type="EMBL" id="JANAVB010031218">
    <property type="protein sequence ID" value="KAJ6812268.1"/>
    <property type="molecule type" value="Genomic_DNA"/>
</dbReference>
<dbReference type="GO" id="GO:0042023">
    <property type="term" value="P:DNA endoreduplication"/>
    <property type="evidence" value="ECO:0007669"/>
    <property type="project" value="InterPro"/>
</dbReference>
<accession>A0AAX6F7P5</accession>
<dbReference type="GO" id="GO:0051276">
    <property type="term" value="P:chromosome organization"/>
    <property type="evidence" value="ECO:0007669"/>
    <property type="project" value="TreeGrafter"/>
</dbReference>
<feature type="region of interest" description="Disordered" evidence="1">
    <location>
        <begin position="1"/>
        <end position="124"/>
    </location>
</feature>
<proteinExistence type="predicted"/>